<accession>A0A7V2WUH1</accession>
<dbReference type="Proteomes" id="UP000885750">
    <property type="component" value="Unassembled WGS sequence"/>
</dbReference>
<dbReference type="InterPro" id="IPR003593">
    <property type="entry name" value="AAA+_ATPase"/>
</dbReference>
<comment type="caution">
    <text evidence="6">The sequence shown here is derived from an EMBL/GenBank/DDBJ whole genome shotgun (WGS) entry which is preliminary data.</text>
</comment>
<feature type="domain" description="ABC transporter" evidence="5">
    <location>
        <begin position="7"/>
        <end position="236"/>
    </location>
</feature>
<evidence type="ECO:0000259" key="5">
    <source>
        <dbReference type="PROSITE" id="PS50893"/>
    </source>
</evidence>
<dbReference type="Pfam" id="PF00005">
    <property type="entry name" value="ABC_tran"/>
    <property type="match status" value="1"/>
</dbReference>
<comment type="similarity">
    <text evidence="1">Belongs to the ABC transporter superfamily.</text>
</comment>
<keyword evidence="4 6" id="KW-0067">ATP-binding</keyword>
<keyword evidence="2" id="KW-0813">Transport</keyword>
<proteinExistence type="inferred from homology"/>
<dbReference type="PANTHER" id="PTHR43335">
    <property type="entry name" value="ABC TRANSPORTER, ATP-BINDING PROTEIN"/>
    <property type="match status" value="1"/>
</dbReference>
<dbReference type="PANTHER" id="PTHR43335:SF4">
    <property type="entry name" value="ABC TRANSPORTER, ATP-BINDING PROTEIN"/>
    <property type="match status" value="1"/>
</dbReference>
<dbReference type="EMBL" id="DRMS01000188">
    <property type="protein sequence ID" value="HFC92121.1"/>
    <property type="molecule type" value="Genomic_DNA"/>
</dbReference>
<gene>
    <name evidence="6" type="ORF">ENJ51_04840</name>
</gene>
<protein>
    <submittedName>
        <fullName evidence="6">ABC transporter ATP-binding protein</fullName>
    </submittedName>
</protein>
<evidence type="ECO:0000256" key="2">
    <source>
        <dbReference type="ARBA" id="ARBA00022448"/>
    </source>
</evidence>
<dbReference type="SMART" id="SM00382">
    <property type="entry name" value="AAA"/>
    <property type="match status" value="1"/>
</dbReference>
<dbReference type="SUPFAM" id="SSF52540">
    <property type="entry name" value="P-loop containing nucleoside triphosphate hydrolases"/>
    <property type="match status" value="1"/>
</dbReference>
<dbReference type="GO" id="GO:0005524">
    <property type="term" value="F:ATP binding"/>
    <property type="evidence" value="ECO:0007669"/>
    <property type="project" value="UniProtKB-KW"/>
</dbReference>
<dbReference type="InterPro" id="IPR027417">
    <property type="entry name" value="P-loop_NTPase"/>
</dbReference>
<evidence type="ECO:0000256" key="4">
    <source>
        <dbReference type="ARBA" id="ARBA00022840"/>
    </source>
</evidence>
<sequence length="246" mass="27541">MTKKLLIQATHLHCYYGKHHALNDISVTLYQGEVLGLLGQNGAGKSTTMQLLTGNLAPARGTIRINSIDLQDQPIEAKRQLGYLPETPPLYRDMRVLEYLRYCARLHDISKANLETAINKVLKRCGLEDMQQRLIGNLSKGYQQRVGIAQAIIHEPAVIILDEPTVGLDPIQIQEIRDLIKKLAQDHSVILSTHILQEVEAVCDRVQIIKKGQTVFVDSLDKLKNYQNNKVTANASLENIFTALVS</sequence>
<name>A0A7V2WUH1_LEUMU</name>
<dbReference type="Gene3D" id="3.40.50.300">
    <property type="entry name" value="P-loop containing nucleotide triphosphate hydrolases"/>
    <property type="match status" value="1"/>
</dbReference>
<reference evidence="6" key="1">
    <citation type="journal article" date="2020" name="mSystems">
        <title>Genome- and Community-Level Interaction Insights into Carbon Utilization and Element Cycling Functions of Hydrothermarchaeota in Hydrothermal Sediment.</title>
        <authorList>
            <person name="Zhou Z."/>
            <person name="Liu Y."/>
            <person name="Xu W."/>
            <person name="Pan J."/>
            <person name="Luo Z.H."/>
            <person name="Li M."/>
        </authorList>
    </citation>
    <scope>NUCLEOTIDE SEQUENCE [LARGE SCALE GENOMIC DNA]</scope>
    <source>
        <strain evidence="6">HyVt-493</strain>
    </source>
</reference>
<dbReference type="AlphaFoldDB" id="A0A7V2WUH1"/>
<evidence type="ECO:0000256" key="3">
    <source>
        <dbReference type="ARBA" id="ARBA00022741"/>
    </source>
</evidence>
<keyword evidence="3" id="KW-0547">Nucleotide-binding</keyword>
<dbReference type="GO" id="GO:0016887">
    <property type="term" value="F:ATP hydrolysis activity"/>
    <property type="evidence" value="ECO:0007669"/>
    <property type="project" value="InterPro"/>
</dbReference>
<dbReference type="PROSITE" id="PS50893">
    <property type="entry name" value="ABC_TRANSPORTER_2"/>
    <property type="match status" value="1"/>
</dbReference>
<organism evidence="6">
    <name type="scientific">Leucothrix mucor</name>
    <dbReference type="NCBI Taxonomy" id="45248"/>
    <lineage>
        <taxon>Bacteria</taxon>
        <taxon>Pseudomonadati</taxon>
        <taxon>Pseudomonadota</taxon>
        <taxon>Gammaproteobacteria</taxon>
        <taxon>Thiotrichales</taxon>
        <taxon>Thiotrichaceae</taxon>
        <taxon>Leucothrix</taxon>
    </lineage>
</organism>
<dbReference type="InterPro" id="IPR003439">
    <property type="entry name" value="ABC_transporter-like_ATP-bd"/>
</dbReference>
<evidence type="ECO:0000256" key="1">
    <source>
        <dbReference type="ARBA" id="ARBA00005417"/>
    </source>
</evidence>
<evidence type="ECO:0000313" key="6">
    <source>
        <dbReference type="EMBL" id="HFC92121.1"/>
    </source>
</evidence>